<keyword evidence="6" id="KW-1185">Reference proteome</keyword>
<dbReference type="InterPro" id="IPR001087">
    <property type="entry name" value="GDSL"/>
</dbReference>
<dbReference type="EMBL" id="JACBKZ010000002">
    <property type="protein sequence ID" value="KAF5958842.1"/>
    <property type="molecule type" value="Genomic_DNA"/>
</dbReference>
<feature type="signal peptide" evidence="4">
    <location>
        <begin position="1"/>
        <end position="27"/>
    </location>
</feature>
<dbReference type="SUPFAM" id="SSF52266">
    <property type="entry name" value="SGNH hydrolase"/>
    <property type="match status" value="1"/>
</dbReference>
<dbReference type="Pfam" id="PF00657">
    <property type="entry name" value="Lipase_GDSL"/>
    <property type="match status" value="1"/>
</dbReference>
<accession>A0A7J7I1A3</accession>
<comment type="caution">
    <text evidence="5">The sequence shown here is derived from an EMBL/GenBank/DDBJ whole genome shotgun (WGS) entry which is preliminary data.</text>
</comment>
<reference evidence="5 6" key="2">
    <citation type="submission" date="2020-07" db="EMBL/GenBank/DDBJ databases">
        <title>Genome assembly of wild tea tree DASZ reveals pedigree and selection history of tea varieties.</title>
        <authorList>
            <person name="Zhang W."/>
        </authorList>
    </citation>
    <scope>NUCLEOTIDE SEQUENCE [LARGE SCALE GENOMIC DNA]</scope>
    <source>
        <strain evidence="6">cv. G240</strain>
        <tissue evidence="5">Leaf</tissue>
    </source>
</reference>
<gene>
    <name evidence="5" type="ORF">HYC85_006067</name>
</gene>
<evidence type="ECO:0000256" key="2">
    <source>
        <dbReference type="ARBA" id="ARBA00023180"/>
    </source>
</evidence>
<dbReference type="PANTHER" id="PTHR22835">
    <property type="entry name" value="ZINC FINGER FYVE DOMAIN CONTAINING PROTEIN"/>
    <property type="match status" value="1"/>
</dbReference>
<name>A0A7J7I1A3_CAMSI</name>
<dbReference type="InterPro" id="IPR036514">
    <property type="entry name" value="SGNH_hydro_sf"/>
</dbReference>
<organism evidence="5 6">
    <name type="scientific">Camellia sinensis</name>
    <name type="common">Tea plant</name>
    <name type="synonym">Thea sinensis</name>
    <dbReference type="NCBI Taxonomy" id="4442"/>
    <lineage>
        <taxon>Eukaryota</taxon>
        <taxon>Viridiplantae</taxon>
        <taxon>Streptophyta</taxon>
        <taxon>Embryophyta</taxon>
        <taxon>Tracheophyta</taxon>
        <taxon>Spermatophyta</taxon>
        <taxon>Magnoliopsida</taxon>
        <taxon>eudicotyledons</taxon>
        <taxon>Gunneridae</taxon>
        <taxon>Pentapetalae</taxon>
        <taxon>asterids</taxon>
        <taxon>Ericales</taxon>
        <taxon>Theaceae</taxon>
        <taxon>Camellia</taxon>
    </lineage>
</organism>
<protein>
    <submittedName>
        <fullName evidence="5">Uncharacterized protein</fullName>
    </submittedName>
</protein>
<feature type="region of interest" description="Disordered" evidence="3">
    <location>
        <begin position="157"/>
        <end position="176"/>
    </location>
</feature>
<evidence type="ECO:0000313" key="6">
    <source>
        <dbReference type="Proteomes" id="UP000593564"/>
    </source>
</evidence>
<proteinExistence type="inferred from homology"/>
<sequence length="489" mass="54336">MDSPPVTWMFVLVVIGLIGGEMGGVKASQSCRFPAIYNFGDSNSDTGGSSSAFEETTLPNGMTFFRKPSARLCDGRLIIDFIAKVSLSLSRSRQWFHHHHHRLPLPTLPTPLFPPYLADRSPSLSPSSLSSLPSRRRSITSTAASKVNKVLWLRSSSNSGLGSGSKRSEGSPSRRREEREEFLYPFWSLSKSVSGEKKSENLKLPFLNAYLDSIGTSYRHGANFAVAGSSVLKDGGYSPFHLDYQVLQFIQFKKRTTALYNQLTNNGKKQISPCNRNLPLPNDFSKALYTVDIGQNDLSYGLKNYPGKLQEIIPEIITMFAQAIHKLYKEGARFFWVHNTGPLGCLPFYLDRLPANSGNLLDQTGCVKPTNEIAQEYNRQLKDRVSQLKANLSDATFTYVDVYSAKYALISNAKNLGFDDIKKFYDLQCGKTEIVNGTVLGKCNDPSKLISWDNVHYSEAANLLLSKQIINGSLSHPHVSIAEACHKLP</sequence>
<dbReference type="PANTHER" id="PTHR22835:SF555">
    <property type="entry name" value="GDSL-LIKE LIPASE_ACYLHYDROLASE"/>
    <property type="match status" value="1"/>
</dbReference>
<reference evidence="6" key="1">
    <citation type="journal article" date="2020" name="Nat. Commun.">
        <title>Genome assembly of wild tea tree DASZ reveals pedigree and selection history of tea varieties.</title>
        <authorList>
            <person name="Zhang W."/>
            <person name="Zhang Y."/>
            <person name="Qiu H."/>
            <person name="Guo Y."/>
            <person name="Wan H."/>
            <person name="Zhang X."/>
            <person name="Scossa F."/>
            <person name="Alseekh S."/>
            <person name="Zhang Q."/>
            <person name="Wang P."/>
            <person name="Xu L."/>
            <person name="Schmidt M.H."/>
            <person name="Jia X."/>
            <person name="Li D."/>
            <person name="Zhu A."/>
            <person name="Guo F."/>
            <person name="Chen W."/>
            <person name="Ni D."/>
            <person name="Usadel B."/>
            <person name="Fernie A.R."/>
            <person name="Wen W."/>
        </authorList>
    </citation>
    <scope>NUCLEOTIDE SEQUENCE [LARGE SCALE GENOMIC DNA]</scope>
    <source>
        <strain evidence="6">cv. G240</strain>
    </source>
</reference>
<dbReference type="GO" id="GO:0016788">
    <property type="term" value="F:hydrolase activity, acting on ester bonds"/>
    <property type="evidence" value="ECO:0007669"/>
    <property type="project" value="InterPro"/>
</dbReference>
<feature type="compositionally biased region" description="Basic and acidic residues" evidence="3">
    <location>
        <begin position="166"/>
        <end position="176"/>
    </location>
</feature>
<evidence type="ECO:0000256" key="1">
    <source>
        <dbReference type="ARBA" id="ARBA00008668"/>
    </source>
</evidence>
<evidence type="ECO:0000313" key="5">
    <source>
        <dbReference type="EMBL" id="KAF5958842.1"/>
    </source>
</evidence>
<dbReference type="Gene3D" id="3.40.50.1110">
    <property type="entry name" value="SGNH hydrolase"/>
    <property type="match status" value="2"/>
</dbReference>
<keyword evidence="2" id="KW-0325">Glycoprotein</keyword>
<feature type="chain" id="PRO_5029903579" evidence="4">
    <location>
        <begin position="28"/>
        <end position="489"/>
    </location>
</feature>
<dbReference type="Proteomes" id="UP000593564">
    <property type="component" value="Unassembled WGS sequence"/>
</dbReference>
<evidence type="ECO:0000256" key="3">
    <source>
        <dbReference type="SAM" id="MobiDB-lite"/>
    </source>
</evidence>
<keyword evidence="4" id="KW-0732">Signal</keyword>
<evidence type="ECO:0000256" key="4">
    <source>
        <dbReference type="SAM" id="SignalP"/>
    </source>
</evidence>
<dbReference type="AlphaFoldDB" id="A0A7J7I1A3"/>
<comment type="similarity">
    <text evidence="1">Belongs to the 'GDSL' lipolytic enzyme family.</text>
</comment>